<dbReference type="AlphaFoldDB" id="A0A369BIX3"/>
<sequence length="403" mass="43274">MKTVAIVGTFDSKGKEFLYLKELFAEIGFNTLTLHTGTFEPAFVPDVSNEEIAAEVGENLRELVAQKDRARATAAMAKGTEKIVPRLYQEGKFQGIISLGGSGGTSIITPAMRALPIGVPKIVVSTMASGNTEQYVGTSDVILMPSIVDVAGLNSISTKIFSNAVFAMAGMLKHEVTKVEKKPLVAATMFGVTTPCVETAKAYLEEQGYEVLVFHATGTGGRTMEDLVRSGYFQGVLDLTTTEWCDELFGGVLNAGPHRSEAAGLCGVPQVVSVGACDMVNFGPIDTVPEHYKNRNFYKHNPSVTLMRTTAQENRAVGEKLAEKLNLASGESVLILPLKGVSMIDAEGQPFHGPEEDQALFDALRANLDTSKVELCEWDAHINDDSFALAAAKKLIAMMESKA</sequence>
<dbReference type="CDD" id="cd15488">
    <property type="entry name" value="Tm-1-like"/>
    <property type="match status" value="1"/>
</dbReference>
<feature type="domain" description="UPF0261" evidence="1">
    <location>
        <begin position="2"/>
        <end position="175"/>
    </location>
</feature>
<accession>A0A369BIX3</accession>
<dbReference type="OrthoDB" id="9776369at2"/>
<dbReference type="Proteomes" id="UP000253090">
    <property type="component" value="Unassembled WGS sequence"/>
</dbReference>
<comment type="caution">
    <text evidence="3">The sequence shown here is derived from an EMBL/GenBank/DDBJ whole genome shotgun (WGS) entry which is preliminary data.</text>
</comment>
<reference evidence="3 4" key="1">
    <citation type="submission" date="2018-07" db="EMBL/GenBank/DDBJ databases">
        <title>Genomic Encyclopedia of Type Strains, Phase III (KMG-III): the genomes of soil and plant-associated and newly described type strains.</title>
        <authorList>
            <person name="Whitman W."/>
        </authorList>
    </citation>
    <scope>NUCLEOTIDE SEQUENCE [LARGE SCALE GENOMIC DNA]</scope>
    <source>
        <strain evidence="3 4">CECT 8333</strain>
    </source>
</reference>
<evidence type="ECO:0000313" key="3">
    <source>
        <dbReference type="EMBL" id="RCX20528.1"/>
    </source>
</evidence>
<name>A0A369BIX3_9BACL</name>
<dbReference type="Gene3D" id="3.40.50.12030">
    <property type="entry name" value="Uncharacterised protein family UPF0261, NC domain"/>
    <property type="match status" value="1"/>
</dbReference>
<dbReference type="Pfam" id="PF06792">
    <property type="entry name" value="UPF0261"/>
    <property type="match status" value="1"/>
</dbReference>
<dbReference type="RefSeq" id="WP_114496598.1">
    <property type="nucleotide sequence ID" value="NZ_QPJW01000003.1"/>
</dbReference>
<dbReference type="PIRSF" id="PIRSF033271">
    <property type="entry name" value="UCP033271"/>
    <property type="match status" value="1"/>
</dbReference>
<proteinExistence type="predicted"/>
<feature type="domain" description="UPF0261" evidence="2">
    <location>
        <begin position="182"/>
        <end position="399"/>
    </location>
</feature>
<protein>
    <submittedName>
        <fullName evidence="3">Uncharacterized protein (UPF0261 family)</fullName>
    </submittedName>
</protein>
<dbReference type="EMBL" id="QPJW01000003">
    <property type="protein sequence ID" value="RCX20528.1"/>
    <property type="molecule type" value="Genomic_DNA"/>
</dbReference>
<dbReference type="InterPro" id="IPR056778">
    <property type="entry name" value="UPF0261_C"/>
</dbReference>
<dbReference type="Gene3D" id="3.40.50.12020">
    <property type="entry name" value="Uncharacterised protein family UPF0261, NN domain"/>
    <property type="match status" value="1"/>
</dbReference>
<organism evidence="3 4">
    <name type="scientific">Fontibacillus phaseoli</name>
    <dbReference type="NCBI Taxonomy" id="1416533"/>
    <lineage>
        <taxon>Bacteria</taxon>
        <taxon>Bacillati</taxon>
        <taxon>Bacillota</taxon>
        <taxon>Bacilli</taxon>
        <taxon>Bacillales</taxon>
        <taxon>Paenibacillaceae</taxon>
        <taxon>Fontibacillus</taxon>
    </lineage>
</organism>
<gene>
    <name evidence="3" type="ORF">DFP94_103259</name>
</gene>
<dbReference type="InterPro" id="IPR008322">
    <property type="entry name" value="UPF0261"/>
</dbReference>
<evidence type="ECO:0000259" key="2">
    <source>
        <dbReference type="Pfam" id="PF23189"/>
    </source>
</evidence>
<dbReference type="PANTHER" id="PTHR31862">
    <property type="entry name" value="UPF0261 DOMAIN PROTEIN (AFU_ORTHOLOGUE AFUA_1G10120)"/>
    <property type="match status" value="1"/>
</dbReference>
<dbReference type="PANTHER" id="PTHR31862:SF1">
    <property type="entry name" value="UPF0261 DOMAIN PROTEIN (AFU_ORTHOLOGUE AFUA_1G10120)"/>
    <property type="match status" value="1"/>
</dbReference>
<dbReference type="NCBIfam" id="NF002674">
    <property type="entry name" value="PRK02399.1-2"/>
    <property type="match status" value="1"/>
</dbReference>
<keyword evidence="4" id="KW-1185">Reference proteome</keyword>
<dbReference type="InterPro" id="IPR051353">
    <property type="entry name" value="Tobamovirus_resist_UPF0261"/>
</dbReference>
<evidence type="ECO:0000313" key="4">
    <source>
        <dbReference type="Proteomes" id="UP000253090"/>
    </source>
</evidence>
<evidence type="ECO:0000259" key="1">
    <source>
        <dbReference type="Pfam" id="PF06792"/>
    </source>
</evidence>
<dbReference type="InterPro" id="IPR044122">
    <property type="entry name" value="UPF0261_N"/>
</dbReference>
<dbReference type="Pfam" id="PF23189">
    <property type="entry name" value="UPF0261_C"/>
    <property type="match status" value="1"/>
</dbReference>